<organism evidence="2 3">
    <name type="scientific">Candidatus Gottesmanbacteria bacterium GW2011_GWA2_47_9</name>
    <dbReference type="NCBI Taxonomy" id="1618445"/>
    <lineage>
        <taxon>Bacteria</taxon>
        <taxon>Candidatus Gottesmaniibacteriota</taxon>
    </lineage>
</organism>
<feature type="domain" description="K1 capsule-specific polysaccharide lyase C-terminal" evidence="1">
    <location>
        <begin position="117"/>
        <end position="186"/>
    </location>
</feature>
<evidence type="ECO:0000259" key="1">
    <source>
        <dbReference type="Pfam" id="PF24146"/>
    </source>
</evidence>
<evidence type="ECO:0000313" key="3">
    <source>
        <dbReference type="Proteomes" id="UP000034739"/>
    </source>
</evidence>
<dbReference type="EMBL" id="LCOY01000063">
    <property type="protein sequence ID" value="KKU86050.1"/>
    <property type="molecule type" value="Genomic_DNA"/>
</dbReference>
<gene>
    <name evidence="2" type="ORF">UY16_C0063G0003</name>
</gene>
<dbReference type="Proteomes" id="UP000034739">
    <property type="component" value="Unassembled WGS sequence"/>
</dbReference>
<reference evidence="2 3" key="1">
    <citation type="journal article" date="2015" name="Nature">
        <title>rRNA introns, odd ribosomes, and small enigmatic genomes across a large radiation of phyla.</title>
        <authorList>
            <person name="Brown C.T."/>
            <person name="Hug L.A."/>
            <person name="Thomas B.C."/>
            <person name="Sharon I."/>
            <person name="Castelle C.J."/>
            <person name="Singh A."/>
            <person name="Wilkins M.J."/>
            <person name="Williams K.H."/>
            <person name="Banfield J.F."/>
        </authorList>
    </citation>
    <scope>NUCLEOTIDE SEQUENCE [LARGE SCALE GENOMIC DNA]</scope>
</reference>
<accession>A0A0G1WV25</accession>
<dbReference type="AlphaFoldDB" id="A0A0G1WV25"/>
<name>A0A0G1WV25_9BACT</name>
<dbReference type="Pfam" id="PF24146">
    <property type="entry name" value="K1-lyase_C"/>
    <property type="match status" value="1"/>
</dbReference>
<evidence type="ECO:0000313" key="2">
    <source>
        <dbReference type="EMBL" id="KKU86050.1"/>
    </source>
</evidence>
<protein>
    <recommendedName>
        <fullName evidence="1">K1 capsule-specific polysaccharide lyase C-terminal domain-containing protein</fullName>
    </recommendedName>
</protein>
<proteinExistence type="predicted"/>
<sequence>MAGTLATNTISPLAEGDVAIDLGHPVDTSSTVIPAQDGIPTGSNPGLSGIEFGDNAPRVTFGRFLIRGRDGALAASIDASGNATFSGELAARKLIIAGAGSDLTDLQGLTPVASGSATIGTTILPAGQTEVIVANNQVTNNSYIYITPIGSTQNRVLYLRAKTAGSGFTIGIDQSLPTDVQFNWWIIN</sequence>
<dbReference type="InterPro" id="IPR056204">
    <property type="entry name" value="K1-lyase_C"/>
</dbReference>
<comment type="caution">
    <text evidence="2">The sequence shown here is derived from an EMBL/GenBank/DDBJ whole genome shotgun (WGS) entry which is preliminary data.</text>
</comment>